<sequence length="120" mass="12678">MLQMRQTRHQNGQSLRPSWTGLLHREKKQLTSSSSLRAGARAVPRSVGANFQASEFTRPALPVEVPTRCPGSAVPPRRPAAALPSSSAGGLGHGARLRGAVGTRGAGRGGGEEEEEEEEE</sequence>
<feature type="region of interest" description="Disordered" evidence="1">
    <location>
        <begin position="67"/>
        <end position="120"/>
    </location>
</feature>
<feature type="compositionally biased region" description="Low complexity" evidence="1">
    <location>
        <begin position="70"/>
        <end position="88"/>
    </location>
</feature>
<gene>
    <name evidence="2" type="ORF">PCOR1329_LOCUS6202</name>
</gene>
<reference evidence="2" key="1">
    <citation type="submission" date="2023-10" db="EMBL/GenBank/DDBJ databases">
        <authorList>
            <person name="Chen Y."/>
            <person name="Shah S."/>
            <person name="Dougan E. K."/>
            <person name="Thang M."/>
            <person name="Chan C."/>
        </authorList>
    </citation>
    <scope>NUCLEOTIDE SEQUENCE [LARGE SCALE GENOMIC DNA]</scope>
</reference>
<dbReference type="EMBL" id="CAUYUJ010001658">
    <property type="protein sequence ID" value="CAK0796999.1"/>
    <property type="molecule type" value="Genomic_DNA"/>
</dbReference>
<evidence type="ECO:0000313" key="3">
    <source>
        <dbReference type="Proteomes" id="UP001189429"/>
    </source>
</evidence>
<evidence type="ECO:0000256" key="1">
    <source>
        <dbReference type="SAM" id="MobiDB-lite"/>
    </source>
</evidence>
<comment type="caution">
    <text evidence="2">The sequence shown here is derived from an EMBL/GenBank/DDBJ whole genome shotgun (WGS) entry which is preliminary data.</text>
</comment>
<evidence type="ECO:0000313" key="2">
    <source>
        <dbReference type="EMBL" id="CAK0796999.1"/>
    </source>
</evidence>
<proteinExistence type="predicted"/>
<organism evidence="2 3">
    <name type="scientific">Prorocentrum cordatum</name>
    <dbReference type="NCBI Taxonomy" id="2364126"/>
    <lineage>
        <taxon>Eukaryota</taxon>
        <taxon>Sar</taxon>
        <taxon>Alveolata</taxon>
        <taxon>Dinophyceae</taxon>
        <taxon>Prorocentrales</taxon>
        <taxon>Prorocentraceae</taxon>
        <taxon>Prorocentrum</taxon>
    </lineage>
</organism>
<protein>
    <submittedName>
        <fullName evidence="2">Uncharacterized protein</fullName>
    </submittedName>
</protein>
<dbReference type="Proteomes" id="UP001189429">
    <property type="component" value="Unassembled WGS sequence"/>
</dbReference>
<accession>A0ABN9PUU4</accession>
<name>A0ABN9PUU4_9DINO</name>
<keyword evidence="3" id="KW-1185">Reference proteome</keyword>
<feature type="region of interest" description="Disordered" evidence="1">
    <location>
        <begin position="1"/>
        <end position="54"/>
    </location>
</feature>